<keyword evidence="1" id="KW-0472">Membrane</keyword>
<name>A0A0F9EXT4_9ZZZZ</name>
<accession>A0A0F9EXT4</accession>
<dbReference type="CDD" id="cd02947">
    <property type="entry name" value="TRX_family"/>
    <property type="match status" value="1"/>
</dbReference>
<sequence length="146" mass="17189">MNKQKLTKLTLIPILFLVMCIMGGKWNLRDRIKPVLVKKYKHDYSIVYITAKWCPACRVMRRNLAHPDIVKTIKQNYNYFVVDVDKNPSYCKKMRISLLPTTVIIHHYVRNGKYGNFERKRYIGSLSVSQLKNFLKLPKSPISKKS</sequence>
<feature type="domain" description="Thioredoxin" evidence="2">
    <location>
        <begin position="41"/>
        <end position="135"/>
    </location>
</feature>
<dbReference type="PROSITE" id="PS00194">
    <property type="entry name" value="THIOREDOXIN_1"/>
    <property type="match status" value="1"/>
</dbReference>
<dbReference type="Gene3D" id="3.40.30.10">
    <property type="entry name" value="Glutaredoxin"/>
    <property type="match status" value="1"/>
</dbReference>
<feature type="transmembrane region" description="Helical" evidence="1">
    <location>
        <begin position="6"/>
        <end position="24"/>
    </location>
</feature>
<dbReference type="AlphaFoldDB" id="A0A0F9EXT4"/>
<dbReference type="InterPro" id="IPR017937">
    <property type="entry name" value="Thioredoxin_CS"/>
</dbReference>
<protein>
    <recommendedName>
        <fullName evidence="2">Thioredoxin domain-containing protein</fullName>
    </recommendedName>
</protein>
<keyword evidence="1" id="KW-1133">Transmembrane helix</keyword>
<organism evidence="3">
    <name type="scientific">marine sediment metagenome</name>
    <dbReference type="NCBI Taxonomy" id="412755"/>
    <lineage>
        <taxon>unclassified sequences</taxon>
        <taxon>metagenomes</taxon>
        <taxon>ecological metagenomes</taxon>
    </lineage>
</organism>
<evidence type="ECO:0000313" key="3">
    <source>
        <dbReference type="EMBL" id="KKL78819.1"/>
    </source>
</evidence>
<proteinExistence type="predicted"/>
<dbReference type="SUPFAM" id="SSF52833">
    <property type="entry name" value="Thioredoxin-like"/>
    <property type="match status" value="1"/>
</dbReference>
<reference evidence="3" key="1">
    <citation type="journal article" date="2015" name="Nature">
        <title>Complex archaea that bridge the gap between prokaryotes and eukaryotes.</title>
        <authorList>
            <person name="Spang A."/>
            <person name="Saw J.H."/>
            <person name="Jorgensen S.L."/>
            <person name="Zaremba-Niedzwiedzka K."/>
            <person name="Martijn J."/>
            <person name="Lind A.E."/>
            <person name="van Eijk R."/>
            <person name="Schleper C."/>
            <person name="Guy L."/>
            <person name="Ettema T.J."/>
        </authorList>
    </citation>
    <scope>NUCLEOTIDE SEQUENCE</scope>
</reference>
<gene>
    <name evidence="3" type="ORF">LCGC14_2021040</name>
</gene>
<dbReference type="InterPro" id="IPR013766">
    <property type="entry name" value="Thioredoxin_domain"/>
</dbReference>
<evidence type="ECO:0000259" key="2">
    <source>
        <dbReference type="Pfam" id="PF00085"/>
    </source>
</evidence>
<dbReference type="InterPro" id="IPR036249">
    <property type="entry name" value="Thioredoxin-like_sf"/>
</dbReference>
<comment type="caution">
    <text evidence="3">The sequence shown here is derived from an EMBL/GenBank/DDBJ whole genome shotgun (WGS) entry which is preliminary data.</text>
</comment>
<evidence type="ECO:0000256" key="1">
    <source>
        <dbReference type="SAM" id="Phobius"/>
    </source>
</evidence>
<dbReference type="Pfam" id="PF00085">
    <property type="entry name" value="Thioredoxin"/>
    <property type="match status" value="1"/>
</dbReference>
<dbReference type="EMBL" id="LAZR01023343">
    <property type="protein sequence ID" value="KKL78819.1"/>
    <property type="molecule type" value="Genomic_DNA"/>
</dbReference>
<keyword evidence="1" id="KW-0812">Transmembrane</keyword>